<evidence type="ECO:0000256" key="3">
    <source>
        <dbReference type="ARBA" id="ARBA00022723"/>
    </source>
</evidence>
<dbReference type="InterPro" id="IPR019831">
    <property type="entry name" value="Mn/Fe_SOD_N"/>
</dbReference>
<dbReference type="OrthoDB" id="9803125at2"/>
<evidence type="ECO:0000259" key="8">
    <source>
        <dbReference type="Pfam" id="PF02777"/>
    </source>
</evidence>
<keyword evidence="10" id="KW-1185">Reference proteome</keyword>
<dbReference type="InterPro" id="IPR001189">
    <property type="entry name" value="Mn/Fe_SOD"/>
</dbReference>
<evidence type="ECO:0000256" key="4">
    <source>
        <dbReference type="ARBA" id="ARBA00023002"/>
    </source>
</evidence>
<sequence length="203" mass="24258">MFSLMKLPYEFDDFAPTLSTTTLELHYTRHHQGYVRQLNDLVLRHQEYSGLSLEETAKKSYHQNHRTIFNNSAQIIAHDLYWKSLTPISERRLLKPGPLRDHLEQSFGTLESMMEQLISKGLTQFGSGWVWLVYNKYENILEIVATSNAHLPWIENHKKYPLLTIDVWEHAYYVDYYNQRKNYLENIVHYLNWNFAEDQYINA</sequence>
<gene>
    <name evidence="9" type="ORF">HCUR_01314</name>
</gene>
<dbReference type="SUPFAM" id="SSF46609">
    <property type="entry name" value="Fe,Mn superoxide dismutase (SOD), N-terminal domain"/>
    <property type="match status" value="1"/>
</dbReference>
<comment type="catalytic activity">
    <reaction evidence="6">
        <text>2 superoxide + 2 H(+) = H2O2 + O2</text>
        <dbReference type="Rhea" id="RHEA:20696"/>
        <dbReference type="ChEBI" id="CHEBI:15378"/>
        <dbReference type="ChEBI" id="CHEBI:15379"/>
        <dbReference type="ChEBI" id="CHEBI:16240"/>
        <dbReference type="ChEBI" id="CHEBI:18421"/>
        <dbReference type="EC" id="1.15.1.1"/>
    </reaction>
</comment>
<evidence type="ECO:0000256" key="2">
    <source>
        <dbReference type="ARBA" id="ARBA00012682"/>
    </source>
</evidence>
<proteinExistence type="inferred from homology"/>
<dbReference type="GO" id="GO:0046872">
    <property type="term" value="F:metal ion binding"/>
    <property type="evidence" value="ECO:0007669"/>
    <property type="project" value="UniProtKB-KW"/>
</dbReference>
<dbReference type="EC" id="1.15.1.1" evidence="2 6"/>
<dbReference type="Proteomes" id="UP000239425">
    <property type="component" value="Unassembled WGS sequence"/>
</dbReference>
<dbReference type="Pfam" id="PF02777">
    <property type="entry name" value="Sod_Fe_C"/>
    <property type="match status" value="1"/>
</dbReference>
<evidence type="ECO:0000313" key="9">
    <source>
        <dbReference type="EMBL" id="PPE03247.1"/>
    </source>
</evidence>
<comment type="caution">
    <text evidence="9">The sequence shown here is derived from an EMBL/GenBank/DDBJ whole genome shotgun (WGS) entry which is preliminary data.</text>
</comment>
<protein>
    <recommendedName>
        <fullName evidence="2 6">Superoxide dismutase</fullName>
        <ecNumber evidence="2 6">1.15.1.1</ecNumber>
    </recommendedName>
</protein>
<feature type="domain" description="Manganese/iron superoxide dismutase N-terminal" evidence="7">
    <location>
        <begin position="2"/>
        <end position="85"/>
    </location>
</feature>
<accession>A0A2S5R7I0</accession>
<evidence type="ECO:0000256" key="1">
    <source>
        <dbReference type="ARBA" id="ARBA00008714"/>
    </source>
</evidence>
<comment type="function">
    <text evidence="6">Destroys radicals which are normally produced within the cells and which are toxic to biological systems.</text>
</comment>
<dbReference type="InterPro" id="IPR036324">
    <property type="entry name" value="Mn/Fe_SOD_N_sf"/>
</dbReference>
<comment type="similarity">
    <text evidence="1 6">Belongs to the iron/manganese superoxide dismutase family.</text>
</comment>
<organism evidence="9 10">
    <name type="scientific">Holospora curviuscula</name>
    <dbReference type="NCBI Taxonomy" id="1082868"/>
    <lineage>
        <taxon>Bacteria</taxon>
        <taxon>Pseudomonadati</taxon>
        <taxon>Pseudomonadota</taxon>
        <taxon>Alphaproteobacteria</taxon>
        <taxon>Holosporales</taxon>
        <taxon>Holosporaceae</taxon>
        <taxon>Holospora</taxon>
    </lineage>
</organism>
<dbReference type="Pfam" id="PF00081">
    <property type="entry name" value="Sod_Fe_N"/>
    <property type="match status" value="1"/>
</dbReference>
<keyword evidence="3 5" id="KW-0479">Metal-binding</keyword>
<dbReference type="GO" id="GO:0004784">
    <property type="term" value="F:superoxide dismutase activity"/>
    <property type="evidence" value="ECO:0007669"/>
    <property type="project" value="UniProtKB-EC"/>
</dbReference>
<dbReference type="AlphaFoldDB" id="A0A2S5R7I0"/>
<feature type="binding site" evidence="5">
    <location>
        <position position="170"/>
    </location>
    <ligand>
        <name>Mn(2+)</name>
        <dbReference type="ChEBI" id="CHEBI:29035"/>
    </ligand>
</feature>
<dbReference type="InterPro" id="IPR036314">
    <property type="entry name" value="SOD_C_sf"/>
</dbReference>
<dbReference type="PIRSF" id="PIRSF000349">
    <property type="entry name" value="SODismutase"/>
    <property type="match status" value="1"/>
</dbReference>
<dbReference type="EMBL" id="PHHC01000124">
    <property type="protein sequence ID" value="PPE03247.1"/>
    <property type="molecule type" value="Genomic_DNA"/>
</dbReference>
<dbReference type="SUPFAM" id="SSF54719">
    <property type="entry name" value="Fe,Mn superoxide dismutase (SOD), C-terminal domain"/>
    <property type="match status" value="1"/>
</dbReference>
<dbReference type="Gene3D" id="3.55.40.20">
    <property type="entry name" value="Iron/manganese superoxide dismutase, C-terminal domain"/>
    <property type="match status" value="1"/>
</dbReference>
<evidence type="ECO:0000259" key="7">
    <source>
        <dbReference type="Pfam" id="PF00081"/>
    </source>
</evidence>
<keyword evidence="4 6" id="KW-0560">Oxidoreductase</keyword>
<dbReference type="PRINTS" id="PR01703">
    <property type="entry name" value="MNSODISMTASE"/>
</dbReference>
<feature type="binding site" evidence="5">
    <location>
        <position position="78"/>
    </location>
    <ligand>
        <name>Mn(2+)</name>
        <dbReference type="ChEBI" id="CHEBI:29035"/>
    </ligand>
</feature>
<reference evidence="9 10" key="1">
    <citation type="submission" date="2017-11" db="EMBL/GenBank/DDBJ databases">
        <title>Comparative genomic analysis of Holospora spp., intranuclear symbionts of paramecia.</title>
        <authorList>
            <person name="Garushyants S.K."/>
            <person name="Beliavskaya A."/>
            <person name="Malko D.B."/>
            <person name="Logacheva M.D."/>
            <person name="Rautian M.S."/>
            <person name="Gelfand M.S."/>
        </authorList>
    </citation>
    <scope>NUCLEOTIDE SEQUENCE [LARGE SCALE GENOMIC DNA]</scope>
    <source>
        <strain evidence="10">02AZ16</strain>
    </source>
</reference>
<evidence type="ECO:0000313" key="10">
    <source>
        <dbReference type="Proteomes" id="UP000239425"/>
    </source>
</evidence>
<dbReference type="InterPro" id="IPR019833">
    <property type="entry name" value="Mn/Fe_SOD_BS"/>
</dbReference>
<dbReference type="RefSeq" id="WP_104207239.1">
    <property type="nucleotide sequence ID" value="NZ_PHHC01000124.1"/>
</dbReference>
<dbReference type="PANTHER" id="PTHR42769">
    <property type="entry name" value="SUPEROXIDE DISMUTASE"/>
    <property type="match status" value="1"/>
</dbReference>
<dbReference type="Gene3D" id="1.10.287.990">
    <property type="entry name" value="Fe,Mn superoxide dismutase (SOD) domain"/>
    <property type="match status" value="1"/>
</dbReference>
<dbReference type="PROSITE" id="PS00088">
    <property type="entry name" value="SOD_MN"/>
    <property type="match status" value="1"/>
</dbReference>
<evidence type="ECO:0000256" key="5">
    <source>
        <dbReference type="PIRSR" id="PIRSR000349-1"/>
    </source>
</evidence>
<feature type="domain" description="Manganese/iron superoxide dismutase C-terminal" evidence="8">
    <location>
        <begin position="97"/>
        <end position="198"/>
    </location>
</feature>
<name>A0A2S5R7I0_9PROT</name>
<evidence type="ECO:0000256" key="6">
    <source>
        <dbReference type="RuleBase" id="RU000414"/>
    </source>
</evidence>
<dbReference type="InterPro" id="IPR019832">
    <property type="entry name" value="Mn/Fe_SOD_C"/>
</dbReference>
<feature type="binding site" evidence="5">
    <location>
        <position position="166"/>
    </location>
    <ligand>
        <name>Mn(2+)</name>
        <dbReference type="ChEBI" id="CHEBI:29035"/>
    </ligand>
</feature>
<dbReference type="PANTHER" id="PTHR42769:SF3">
    <property type="entry name" value="SUPEROXIDE DISMUTASE [FE] 2, CHLOROPLASTIC"/>
    <property type="match status" value="1"/>
</dbReference>
<feature type="binding site" evidence="5">
    <location>
        <position position="26"/>
    </location>
    <ligand>
        <name>Mn(2+)</name>
        <dbReference type="ChEBI" id="CHEBI:29035"/>
    </ligand>
</feature>